<gene>
    <name evidence="2" type="primary">ATP8</name>
</gene>
<organism evidence="2">
    <name type="scientific">Sepioloidea lineolata</name>
    <name type="common">Striped pyjama squid</name>
    <dbReference type="NCBI Taxonomy" id="61742"/>
    <lineage>
        <taxon>Eukaryota</taxon>
        <taxon>Metazoa</taxon>
        <taxon>Spiralia</taxon>
        <taxon>Lophotrochozoa</taxon>
        <taxon>Mollusca</taxon>
        <taxon>Cephalopoda</taxon>
        <taxon>Coleoidea</taxon>
        <taxon>Decapodiformes</taxon>
        <taxon>Sepiida</taxon>
        <taxon>Sepiina</taxon>
        <taxon>Sepiadariidae</taxon>
        <taxon>Sepioloidea</taxon>
    </lineage>
</organism>
<keyword evidence="2" id="KW-0496">Mitochondrion</keyword>
<proteinExistence type="predicted"/>
<reference evidence="2" key="1">
    <citation type="journal article" date="2021" name="Commun. Biol.">
        <title>Phylogenomics illuminates the evolution of bobtail and bottletail squid (order Sepiolida).</title>
        <authorList>
            <person name="Sanchez G."/>
            <person name="Fernandez-Alvarez F.A."/>
            <person name="Taite M."/>
            <person name="Sugimoto C."/>
            <person name="Jolly J."/>
            <person name="Simakov O."/>
            <person name="Marletaz F."/>
            <person name="Allcock L."/>
            <person name="Rokhsar D.S."/>
        </authorList>
    </citation>
    <scope>NUCLEOTIDE SEQUENCE</scope>
</reference>
<protein>
    <submittedName>
        <fullName evidence="2">ATP synthase F0 subunit 8</fullName>
    </submittedName>
</protein>
<keyword evidence="1" id="KW-0472">Membrane</keyword>
<feature type="transmembrane region" description="Helical" evidence="1">
    <location>
        <begin position="6"/>
        <end position="29"/>
    </location>
</feature>
<name>A0A8F5CEU6_SEPLI</name>
<dbReference type="AlphaFoldDB" id="A0A8F5CEU6"/>
<evidence type="ECO:0000256" key="1">
    <source>
        <dbReference type="SAM" id="Phobius"/>
    </source>
</evidence>
<dbReference type="EMBL" id="MW484944">
    <property type="protein sequence ID" value="QXJ42352.1"/>
    <property type="molecule type" value="Genomic_DNA"/>
</dbReference>
<sequence length="51" mass="6326">MPQLSPINWMLLFLTFWTIMILNMSVLWWNTNHCYFIKKNSKSLTNINYKW</sequence>
<keyword evidence="1" id="KW-1133">Transmembrane helix</keyword>
<evidence type="ECO:0000313" key="2">
    <source>
        <dbReference type="EMBL" id="QXJ42352.1"/>
    </source>
</evidence>
<geneLocation type="mitochondrion" evidence="2"/>
<keyword evidence="1" id="KW-0812">Transmembrane</keyword>
<accession>A0A8F5CEU6</accession>